<dbReference type="Proteomes" id="UP000002941">
    <property type="component" value="Unassembled WGS sequence"/>
</dbReference>
<evidence type="ECO:0000256" key="6">
    <source>
        <dbReference type="ARBA" id="ARBA00023196"/>
    </source>
</evidence>
<keyword evidence="5 7" id="KW-0472">Membrane</keyword>
<keyword evidence="3 7" id="KW-0813">Transport</keyword>
<dbReference type="OrthoDB" id="9791445at2"/>
<keyword evidence="7" id="KW-1003">Cell membrane</keyword>
<dbReference type="InterPro" id="IPR001469">
    <property type="entry name" value="ATP_synth_F1_dsu/esu"/>
</dbReference>
<dbReference type="CDD" id="cd12152">
    <property type="entry name" value="F1-ATPase_delta"/>
    <property type="match status" value="1"/>
</dbReference>
<dbReference type="Pfam" id="PF02823">
    <property type="entry name" value="ATP-synt_DE_N"/>
    <property type="match status" value="1"/>
</dbReference>
<comment type="subcellular location">
    <subcellularLocation>
        <location evidence="1 7">Cell membrane</location>
        <topology evidence="1 7">Peripheral membrane protein</topology>
    </subcellularLocation>
</comment>
<dbReference type="PATRIC" id="fig|1125718.3.peg.2090"/>
<keyword evidence="4 7" id="KW-0406">Ion transport</keyword>
<keyword evidence="7" id="KW-0066">ATP synthesis</keyword>
<evidence type="ECO:0000313" key="9">
    <source>
        <dbReference type="EMBL" id="EJF40398.1"/>
    </source>
</evidence>
<dbReference type="GO" id="GO:0046933">
    <property type="term" value="F:proton-transporting ATP synthase activity, rotational mechanism"/>
    <property type="evidence" value="ECO:0007669"/>
    <property type="project" value="UniProtKB-UniRule"/>
</dbReference>
<evidence type="ECO:0000256" key="5">
    <source>
        <dbReference type="ARBA" id="ARBA00023136"/>
    </source>
</evidence>
<protein>
    <recommendedName>
        <fullName evidence="7">ATP synthase epsilon chain</fullName>
    </recommendedName>
    <alternativeName>
        <fullName evidence="7">ATP synthase F1 sector epsilon subunit</fullName>
    </alternativeName>
    <alternativeName>
        <fullName evidence="7">F-ATPase epsilon subunit</fullName>
    </alternativeName>
</protein>
<gene>
    <name evidence="7" type="primary">atpC</name>
    <name evidence="9" type="ORF">HMPREF1318_0784</name>
</gene>
<evidence type="ECO:0000256" key="7">
    <source>
        <dbReference type="HAMAP-Rule" id="MF_00530"/>
    </source>
</evidence>
<evidence type="ECO:0000259" key="8">
    <source>
        <dbReference type="Pfam" id="PF02823"/>
    </source>
</evidence>
<comment type="function">
    <text evidence="7">Produces ATP from ADP in the presence of a proton gradient across the membrane.</text>
</comment>
<evidence type="ECO:0000256" key="2">
    <source>
        <dbReference type="ARBA" id="ARBA00005712"/>
    </source>
</evidence>
<evidence type="ECO:0000256" key="4">
    <source>
        <dbReference type="ARBA" id="ARBA00023065"/>
    </source>
</evidence>
<dbReference type="Gene3D" id="2.60.15.10">
    <property type="entry name" value="F0F1 ATP synthase delta/epsilon subunit, N-terminal"/>
    <property type="match status" value="1"/>
</dbReference>
<name>J1H573_9ACTO</name>
<evidence type="ECO:0000256" key="1">
    <source>
        <dbReference type="ARBA" id="ARBA00004202"/>
    </source>
</evidence>
<comment type="similarity">
    <text evidence="2 7">Belongs to the ATPase epsilon chain family.</text>
</comment>
<accession>J1H573</accession>
<dbReference type="InterPro" id="IPR036771">
    <property type="entry name" value="ATPsynth_dsu/esu_N"/>
</dbReference>
<dbReference type="GO" id="GO:0045259">
    <property type="term" value="C:proton-transporting ATP synthase complex"/>
    <property type="evidence" value="ECO:0007669"/>
    <property type="project" value="UniProtKB-KW"/>
</dbReference>
<comment type="subunit">
    <text evidence="7">F-type ATPases have 2 components, CF(1) - the catalytic core - and CF(0) - the membrane proton channel. CF(1) has five subunits: alpha(3), beta(3), gamma(1), delta(1), epsilon(1). CF(0) has three main subunits: a, b and c.</text>
</comment>
<keyword evidence="7" id="KW-0375">Hydrogen ion transport</keyword>
<dbReference type="EMBL" id="AKFT01000171">
    <property type="protein sequence ID" value="EJF40398.1"/>
    <property type="molecule type" value="Genomic_DNA"/>
</dbReference>
<dbReference type="eggNOG" id="COG0355">
    <property type="taxonomic scope" value="Bacteria"/>
</dbReference>
<dbReference type="InterPro" id="IPR020546">
    <property type="entry name" value="ATP_synth_F1_dsu/esu_N"/>
</dbReference>
<evidence type="ECO:0000256" key="3">
    <source>
        <dbReference type="ARBA" id="ARBA00022448"/>
    </source>
</evidence>
<proteinExistence type="inferred from homology"/>
<dbReference type="SUPFAM" id="SSF51344">
    <property type="entry name" value="Epsilon subunit of F1F0-ATP synthase N-terminal domain"/>
    <property type="match status" value="1"/>
</dbReference>
<organism evidence="9 10">
    <name type="scientific">Actinomyces massiliensis F0489</name>
    <dbReference type="NCBI Taxonomy" id="1125718"/>
    <lineage>
        <taxon>Bacteria</taxon>
        <taxon>Bacillati</taxon>
        <taxon>Actinomycetota</taxon>
        <taxon>Actinomycetes</taxon>
        <taxon>Actinomycetales</taxon>
        <taxon>Actinomycetaceae</taxon>
        <taxon>Actinomyces</taxon>
    </lineage>
</organism>
<sequence length="112" mass="11170">MPGALTVEIVSRTGGEAWSGQAGQLTVPLADGELGILPGRQPILAIVGRGAVRIVPVDGEAFEVPVAGGFCSVSHDTVTVAADAAGDGAEDAPVSDVLAEAVDLPDLPDIED</sequence>
<dbReference type="AlphaFoldDB" id="J1H573"/>
<dbReference type="GO" id="GO:0005886">
    <property type="term" value="C:plasma membrane"/>
    <property type="evidence" value="ECO:0007669"/>
    <property type="project" value="UniProtKB-SubCell"/>
</dbReference>
<dbReference type="GO" id="GO:0005524">
    <property type="term" value="F:ATP binding"/>
    <property type="evidence" value="ECO:0007669"/>
    <property type="project" value="UniProtKB-UniRule"/>
</dbReference>
<comment type="caution">
    <text evidence="9">The sequence shown here is derived from an EMBL/GenBank/DDBJ whole genome shotgun (WGS) entry which is preliminary data.</text>
</comment>
<dbReference type="RefSeq" id="WP_008732550.1">
    <property type="nucleotide sequence ID" value="NZ_AKFT01000171.1"/>
</dbReference>
<evidence type="ECO:0000313" key="10">
    <source>
        <dbReference type="Proteomes" id="UP000002941"/>
    </source>
</evidence>
<feature type="domain" description="ATP synthase F1 complex delta/epsilon subunit N-terminal" evidence="8">
    <location>
        <begin position="5"/>
        <end position="85"/>
    </location>
</feature>
<keyword evidence="6 7" id="KW-0139">CF(1)</keyword>
<reference evidence="9 10" key="1">
    <citation type="submission" date="2012-05" db="EMBL/GenBank/DDBJ databases">
        <authorList>
            <person name="Harkins D.M."/>
            <person name="Madupu R."/>
            <person name="Durkin A.S."/>
            <person name="Torralba M."/>
            <person name="Methe B."/>
            <person name="Sutton G.G."/>
            <person name="Nelson K.E."/>
        </authorList>
    </citation>
    <scope>NUCLEOTIDE SEQUENCE [LARGE SCALE GENOMIC DNA]</scope>
    <source>
        <strain evidence="9 10">F0489</strain>
    </source>
</reference>
<dbReference type="HAMAP" id="MF_00530">
    <property type="entry name" value="ATP_synth_epsil_bac"/>
    <property type="match status" value="1"/>
</dbReference>
<keyword evidence="10" id="KW-1185">Reference proteome</keyword>